<dbReference type="EMBL" id="CM003099">
    <property type="protein sequence ID" value="KUI66672.1"/>
    <property type="molecule type" value="Genomic_DNA"/>
</dbReference>
<proteinExistence type="predicted"/>
<dbReference type="EMBL" id="CM003099">
    <property type="protein sequence ID" value="KUI66673.1"/>
    <property type="molecule type" value="Genomic_DNA"/>
</dbReference>
<sequence>MHSSQWPSKLRAAEELVFSLGARALWASPPHGSWTTRGPGTAWGPTTLRELVPIVLRYFRDAGLKRGRQNRIGLAFCTHPSKHADRDAASGLRPSRPPVFLDGGALVSGERK</sequence>
<evidence type="ECO:0000313" key="4">
    <source>
        <dbReference type="Proteomes" id="UP000078559"/>
    </source>
</evidence>
<dbReference type="Proteomes" id="UP000078559">
    <property type="component" value="Chromosome 2"/>
</dbReference>
<reference evidence="3" key="1">
    <citation type="submission" date="2014-12" db="EMBL/GenBank/DDBJ databases">
        <title>Genome Sequence of Valsa Canker Pathogens Uncovers a Specific Adaption of Colonization on Woody Bark.</title>
        <authorList>
            <person name="Yin Z."/>
            <person name="Liu H."/>
            <person name="Gao X."/>
            <person name="Li Z."/>
            <person name="Song N."/>
            <person name="Ke X."/>
            <person name="Dai Q."/>
            <person name="Wu Y."/>
            <person name="Sun Y."/>
            <person name="Xu J.-R."/>
            <person name="Kang Z.K."/>
            <person name="Wang L."/>
            <person name="Huang L."/>
        </authorList>
    </citation>
    <scope>NUCLEOTIDE SEQUENCE [LARGE SCALE GENOMIC DNA]</scope>
    <source>
        <strain evidence="3">03-8</strain>
    </source>
</reference>
<name>A0A194VRW0_CYTMA</name>
<organism evidence="3 4">
    <name type="scientific">Cytospora mali</name>
    <name type="common">Apple Valsa canker fungus</name>
    <name type="synonym">Valsa mali</name>
    <dbReference type="NCBI Taxonomy" id="578113"/>
    <lineage>
        <taxon>Eukaryota</taxon>
        <taxon>Fungi</taxon>
        <taxon>Dikarya</taxon>
        <taxon>Ascomycota</taxon>
        <taxon>Pezizomycotina</taxon>
        <taxon>Sordariomycetes</taxon>
        <taxon>Sordariomycetidae</taxon>
        <taxon>Diaporthales</taxon>
        <taxon>Cytosporaceae</taxon>
        <taxon>Cytospora</taxon>
    </lineage>
</organism>
<keyword evidence="4" id="KW-1185">Reference proteome</keyword>
<evidence type="ECO:0000313" key="3">
    <source>
        <dbReference type="EMBL" id="KUI66673.1"/>
    </source>
</evidence>
<evidence type="ECO:0000256" key="1">
    <source>
        <dbReference type="SAM" id="MobiDB-lite"/>
    </source>
</evidence>
<feature type="region of interest" description="Disordered" evidence="1">
    <location>
        <begin position="82"/>
        <end position="112"/>
    </location>
</feature>
<dbReference type="AlphaFoldDB" id="A0A194VRW0"/>
<protein>
    <submittedName>
        <fullName evidence="3">Uncharacterized protein</fullName>
    </submittedName>
</protein>
<gene>
    <name evidence="2" type="ORF">VM1G_11400</name>
    <name evidence="3" type="ORF">VM1G_11401</name>
</gene>
<accession>A0A194VRW0</accession>
<evidence type="ECO:0000313" key="2">
    <source>
        <dbReference type="EMBL" id="KUI66672.1"/>
    </source>
</evidence>